<name>A0A1F4S720_UNCSA</name>
<reference evidence="2 3" key="1">
    <citation type="journal article" date="2016" name="Nat. Commun.">
        <title>Thousands of microbial genomes shed light on interconnected biogeochemical processes in an aquifer system.</title>
        <authorList>
            <person name="Anantharaman K."/>
            <person name="Brown C.T."/>
            <person name="Hug L.A."/>
            <person name="Sharon I."/>
            <person name="Castelle C.J."/>
            <person name="Probst A.J."/>
            <person name="Thomas B.C."/>
            <person name="Singh A."/>
            <person name="Wilkins M.J."/>
            <person name="Karaoz U."/>
            <person name="Brodie E.L."/>
            <person name="Williams K.H."/>
            <person name="Hubbard S.S."/>
            <person name="Banfield J.F."/>
        </authorList>
    </citation>
    <scope>NUCLEOTIDE SEQUENCE [LARGE SCALE GENOMIC DNA]</scope>
</reference>
<keyword evidence="1" id="KW-1133">Transmembrane helix</keyword>
<accession>A0A1F4S720</accession>
<evidence type="ECO:0000313" key="3">
    <source>
        <dbReference type="Proteomes" id="UP000177905"/>
    </source>
</evidence>
<keyword evidence="1" id="KW-0812">Transmembrane</keyword>
<organism evidence="2 3">
    <name type="scientific">candidate division WOR-1 bacterium RIFOXYB2_FULL_36_35</name>
    <dbReference type="NCBI Taxonomy" id="1802578"/>
    <lineage>
        <taxon>Bacteria</taxon>
        <taxon>Bacillati</taxon>
        <taxon>Saganbacteria</taxon>
    </lineage>
</organism>
<dbReference type="AlphaFoldDB" id="A0A1F4S720"/>
<gene>
    <name evidence="2" type="ORF">A2290_02855</name>
</gene>
<sequence length="62" mass="7520">MIRNLENFTPIIPEELKPYFFVDATNNKKYFKKLLCFGILKMMDYSDLSGIIFYFFELFFLT</sequence>
<evidence type="ECO:0000313" key="2">
    <source>
        <dbReference type="EMBL" id="OGC16177.1"/>
    </source>
</evidence>
<dbReference type="Proteomes" id="UP000177905">
    <property type="component" value="Unassembled WGS sequence"/>
</dbReference>
<evidence type="ECO:0000256" key="1">
    <source>
        <dbReference type="SAM" id="Phobius"/>
    </source>
</evidence>
<keyword evidence="1" id="KW-0472">Membrane</keyword>
<comment type="caution">
    <text evidence="2">The sequence shown here is derived from an EMBL/GenBank/DDBJ whole genome shotgun (WGS) entry which is preliminary data.</text>
</comment>
<feature type="transmembrane region" description="Helical" evidence="1">
    <location>
        <begin position="34"/>
        <end position="56"/>
    </location>
</feature>
<proteinExistence type="predicted"/>
<protein>
    <submittedName>
        <fullName evidence="2">Uncharacterized protein</fullName>
    </submittedName>
</protein>
<dbReference type="EMBL" id="MEUA01000012">
    <property type="protein sequence ID" value="OGC16177.1"/>
    <property type="molecule type" value="Genomic_DNA"/>
</dbReference>